<sequence>MERYKDIRALALPVPQHGRFLAGCGERWLAFYRTARIVGRGRGEGNGNRRHEGKGQHKKEEGEMSETGTGIPSNVDVRPTQIIPSDRSPSTHEREIYKFLFSNSYFLAFSSAILFMLGILQVTNKDNVASVFATYPANLRAFIIATVIHYFAIATTLALSPDTRNSLLAGFVAFFSGAFSVILAIWMFLPLWLGWLIFTMWFLLLVMVGCDLFRDSIQNLYQKSKEKLSNRLNWLMGRNSTG</sequence>
<evidence type="ECO:0000256" key="1">
    <source>
        <dbReference type="SAM" id="MobiDB-lite"/>
    </source>
</evidence>
<reference evidence="3 4" key="1">
    <citation type="journal article" date="2024" name="Plant J.">
        <title>Genome sequences and population genomics reveal climatic adaptation and genomic divergence between two closely related sweetgum species.</title>
        <authorList>
            <person name="Xu W.Q."/>
            <person name="Ren C.Q."/>
            <person name="Zhang X.Y."/>
            <person name="Comes H.P."/>
            <person name="Liu X.H."/>
            <person name="Li Y.G."/>
            <person name="Kettle C.J."/>
            <person name="Jalonen R."/>
            <person name="Gaisberger H."/>
            <person name="Ma Y.Z."/>
            <person name="Qiu Y.X."/>
        </authorList>
    </citation>
    <scope>NUCLEOTIDE SEQUENCE [LARGE SCALE GENOMIC DNA]</scope>
    <source>
        <strain evidence="3">Hangzhou</strain>
    </source>
</reference>
<proteinExistence type="predicted"/>
<dbReference type="Proteomes" id="UP001415857">
    <property type="component" value="Unassembled WGS sequence"/>
</dbReference>
<dbReference type="PANTHER" id="PTHR34115">
    <property type="entry name" value="PROTEIN, PUTATIVE-RELATED"/>
    <property type="match status" value="1"/>
</dbReference>
<keyword evidence="2" id="KW-1133">Transmembrane helix</keyword>
<keyword evidence="4" id="KW-1185">Reference proteome</keyword>
<keyword evidence="2" id="KW-0812">Transmembrane</keyword>
<dbReference type="PANTHER" id="PTHR34115:SF6">
    <property type="entry name" value="PROTEIN, PUTATIVE-RELATED"/>
    <property type="match status" value="1"/>
</dbReference>
<organism evidence="3 4">
    <name type="scientific">Liquidambar formosana</name>
    <name type="common">Formosan gum</name>
    <dbReference type="NCBI Taxonomy" id="63359"/>
    <lineage>
        <taxon>Eukaryota</taxon>
        <taxon>Viridiplantae</taxon>
        <taxon>Streptophyta</taxon>
        <taxon>Embryophyta</taxon>
        <taxon>Tracheophyta</taxon>
        <taxon>Spermatophyta</taxon>
        <taxon>Magnoliopsida</taxon>
        <taxon>eudicotyledons</taxon>
        <taxon>Gunneridae</taxon>
        <taxon>Pentapetalae</taxon>
        <taxon>Saxifragales</taxon>
        <taxon>Altingiaceae</taxon>
        <taxon>Liquidambar</taxon>
    </lineage>
</organism>
<evidence type="ECO:0000313" key="3">
    <source>
        <dbReference type="EMBL" id="KAK9273088.1"/>
    </source>
</evidence>
<accession>A0AAP0R9I6</accession>
<comment type="caution">
    <text evidence="3">The sequence shown here is derived from an EMBL/GenBank/DDBJ whole genome shotgun (WGS) entry which is preliminary data.</text>
</comment>
<dbReference type="EMBL" id="JBBPBK010000012">
    <property type="protein sequence ID" value="KAK9273088.1"/>
    <property type="molecule type" value="Genomic_DNA"/>
</dbReference>
<keyword evidence="2" id="KW-0472">Membrane</keyword>
<evidence type="ECO:0000313" key="4">
    <source>
        <dbReference type="Proteomes" id="UP001415857"/>
    </source>
</evidence>
<gene>
    <name evidence="3" type="ORF">L1049_017895</name>
</gene>
<evidence type="ECO:0000256" key="2">
    <source>
        <dbReference type="SAM" id="Phobius"/>
    </source>
</evidence>
<dbReference type="AlphaFoldDB" id="A0AAP0R9I6"/>
<protein>
    <submittedName>
        <fullName evidence="3">Uncharacterized protein</fullName>
    </submittedName>
</protein>
<feature type="transmembrane region" description="Helical" evidence="2">
    <location>
        <begin position="167"/>
        <end position="189"/>
    </location>
</feature>
<feature type="region of interest" description="Disordered" evidence="1">
    <location>
        <begin position="41"/>
        <end position="89"/>
    </location>
</feature>
<name>A0AAP0R9I6_LIQFO</name>
<feature type="transmembrane region" description="Helical" evidence="2">
    <location>
        <begin position="139"/>
        <end position="160"/>
    </location>
</feature>
<dbReference type="InterPro" id="IPR053258">
    <property type="entry name" value="Ca-permeable_cation_channel"/>
</dbReference>
<feature type="transmembrane region" description="Helical" evidence="2">
    <location>
        <begin position="195"/>
        <end position="213"/>
    </location>
</feature>
<feature type="compositionally biased region" description="Basic and acidic residues" evidence="1">
    <location>
        <begin position="41"/>
        <end position="62"/>
    </location>
</feature>
<feature type="transmembrane region" description="Helical" evidence="2">
    <location>
        <begin position="96"/>
        <end position="119"/>
    </location>
</feature>